<feature type="compositionally biased region" description="Polar residues" evidence="1">
    <location>
        <begin position="95"/>
        <end position="111"/>
    </location>
</feature>
<feature type="compositionally biased region" description="Basic and acidic residues" evidence="1">
    <location>
        <begin position="730"/>
        <end position="745"/>
    </location>
</feature>
<name>A0A086LW26_TOXGO</name>
<feature type="region of interest" description="Disordered" evidence="1">
    <location>
        <begin position="75"/>
        <end position="128"/>
    </location>
</feature>
<evidence type="ECO:0000313" key="2">
    <source>
        <dbReference type="EMBL" id="KFG60844.1"/>
    </source>
</evidence>
<comment type="caution">
    <text evidence="2">The sequence shown here is derived from an EMBL/GenBank/DDBJ whole genome shotgun (WGS) entry which is preliminary data.</text>
</comment>
<feature type="compositionally biased region" description="Low complexity" evidence="1">
    <location>
        <begin position="666"/>
        <end position="679"/>
    </location>
</feature>
<feature type="compositionally biased region" description="Polar residues" evidence="1">
    <location>
        <begin position="192"/>
        <end position="202"/>
    </location>
</feature>
<feature type="region of interest" description="Disordered" evidence="1">
    <location>
        <begin position="1037"/>
        <end position="1057"/>
    </location>
</feature>
<feature type="compositionally biased region" description="Low complexity" evidence="1">
    <location>
        <begin position="785"/>
        <end position="801"/>
    </location>
</feature>
<feature type="compositionally biased region" description="Basic and acidic residues" evidence="1">
    <location>
        <begin position="473"/>
        <end position="485"/>
    </location>
</feature>
<feature type="compositionally biased region" description="Basic and acidic residues" evidence="1">
    <location>
        <begin position="495"/>
        <end position="505"/>
    </location>
</feature>
<feature type="compositionally biased region" description="Basic and acidic residues" evidence="1">
    <location>
        <begin position="627"/>
        <end position="637"/>
    </location>
</feature>
<feature type="compositionally biased region" description="Low complexity" evidence="1">
    <location>
        <begin position="298"/>
        <end position="342"/>
    </location>
</feature>
<protein>
    <submittedName>
        <fullName evidence="2">Putative clumping factor B</fullName>
    </submittedName>
</protein>
<feature type="compositionally biased region" description="Polar residues" evidence="1">
    <location>
        <begin position="410"/>
        <end position="423"/>
    </location>
</feature>
<feature type="compositionally biased region" description="Basic and acidic residues" evidence="1">
    <location>
        <begin position="694"/>
        <end position="715"/>
    </location>
</feature>
<feature type="region of interest" description="Disordered" evidence="1">
    <location>
        <begin position="1000"/>
        <end position="1021"/>
    </location>
</feature>
<feature type="region of interest" description="Disordered" evidence="1">
    <location>
        <begin position="287"/>
        <end position="814"/>
    </location>
</feature>
<sequence length="1057" mass="111511">MDAEMRLGVGRADCRHSSRRPNLSSGKISFQNLVLLSVCCVSVGIAGGPLCRQVAGLSLPSSSVSRAFIPELDPSLLSPTRHSVESSEMPDSARDSSALSRGESLSHSAFESTGEGDPSSQTTFRSSSAVSAEAAFPAATEGVLTRLGSGRGGRRRSRDRAGAAASTLLPTFGFSFTEKRGEDGSAAGSEAKGNSESAQTDQKSQHESADVKESSSATAENKSSDDFPESSSDYHPLRGLFHRMLSPVIPFLSPPPIRSATRMTILSPVNFLHSLWTPRISIITSVRNEDEKDEESSASESSEKQAGASGETSTTTTTTTTVSTSSVDESETSGASESAASGVEHEQKTGGSATEARDQPRAPEGAAEVQETAQAAEENGTAEEATRGAEAESPETTRGSGGEGDKVGGHTNSEPSASPNEKATPSPAEEEEKETNPGDEQGSSDSQALAENEKSDTKPDGESKSNAAPESAENEKNDSKPDGESHSNAAPESAENEKSDTKPDGESDSNAAPETAENENSESKPDGESHSNAAPEAAENENSESKPDGESHSNAASEAAENEKNDSKPDGESHSNAAPEAAENENSESKPDGESHSNAAPEATENENSESKPDGESHSNAAPESAENGKNDTKPEGGNDGNAAPKSAENAEGETKPEDEQGTKTASASAENEANVANPADEKESMNSPASAENEEKGANPSEPEKKEDDKKPGDEASSPDDTSQASVEEEARGKRQGMPEKAAESAEASAASPPKTPEEPAAGSGGETAEGEESSESLSKGKTSNPSSSPDSAPPAASLAGGSGFPGGETEPSKNASAVVVFKFCRQGHGKCVPEEAQTLERIKVYVDRNLKLDLRDHDDWTHIGTAMNKWLRDRFFNGREGKEFGWANALRGCILDWADPIGKFSPTWIMMKEKGHKPTKMYREMFLDFYTTDQDTGHRVPALVNCFHFLSGIEYFFVTSEKPLSATTGEGIADQALVLKSSIDVDYEYFLRNRAETGMSLEPPPPKTRQAVNMQQSSSRKWSSLSLAFSMVQKKRKMEAARQDKSSETSPRVSA</sequence>
<feature type="region of interest" description="Disordered" evidence="1">
    <location>
        <begin position="1"/>
        <end position="22"/>
    </location>
</feature>
<feature type="compositionally biased region" description="Basic and acidic residues" evidence="1">
    <location>
        <begin position="451"/>
        <end position="463"/>
    </location>
</feature>
<reference evidence="2 3" key="1">
    <citation type="submission" date="2014-05" db="EMBL/GenBank/DDBJ databases">
        <authorList>
            <person name="Sibley D."/>
            <person name="Venepally P."/>
            <person name="Karamycheva S."/>
            <person name="Hadjithomas M."/>
            <person name="Khan A."/>
            <person name="Brunk B."/>
            <person name="Roos D."/>
            <person name="Caler E."/>
            <person name="Lorenzi H."/>
        </authorList>
    </citation>
    <scope>NUCLEOTIDE SEQUENCE [LARGE SCALE GENOMIC DNA]</scope>
    <source>
        <strain evidence="2 3">RUB</strain>
    </source>
</reference>
<proteinExistence type="predicted"/>
<dbReference type="VEuPathDB" id="ToxoDB:TGRUB_225860"/>
<dbReference type="AlphaFoldDB" id="A0A086LW26"/>
<feature type="region of interest" description="Disordered" evidence="1">
    <location>
        <begin position="143"/>
        <end position="231"/>
    </location>
</feature>
<dbReference type="OrthoDB" id="333887at2759"/>
<feature type="compositionally biased region" description="Low complexity" evidence="1">
    <location>
        <begin position="364"/>
        <end position="383"/>
    </location>
</feature>
<dbReference type="EMBL" id="AFYV02001789">
    <property type="protein sequence ID" value="KFG60844.1"/>
    <property type="molecule type" value="Genomic_DNA"/>
</dbReference>
<gene>
    <name evidence="2" type="ORF">TGRUB_225860</name>
</gene>
<evidence type="ECO:0000256" key="1">
    <source>
        <dbReference type="SAM" id="MobiDB-lite"/>
    </source>
</evidence>
<evidence type="ECO:0000313" key="3">
    <source>
        <dbReference type="Proteomes" id="UP000028834"/>
    </source>
</evidence>
<feature type="compositionally biased region" description="Basic and acidic residues" evidence="1">
    <location>
        <begin position="203"/>
        <end position="213"/>
    </location>
</feature>
<dbReference type="Proteomes" id="UP000028834">
    <property type="component" value="Unassembled WGS sequence"/>
</dbReference>
<feature type="compositionally biased region" description="Basic and acidic residues" evidence="1">
    <location>
        <begin position="1040"/>
        <end position="1049"/>
    </location>
</feature>
<accession>A0A086LW26</accession>
<feature type="compositionally biased region" description="Basic and acidic residues" evidence="1">
    <location>
        <begin position="653"/>
        <end position="662"/>
    </location>
</feature>
<organism evidence="2 3">
    <name type="scientific">Toxoplasma gondii RUB</name>
    <dbReference type="NCBI Taxonomy" id="935652"/>
    <lineage>
        <taxon>Eukaryota</taxon>
        <taxon>Sar</taxon>
        <taxon>Alveolata</taxon>
        <taxon>Apicomplexa</taxon>
        <taxon>Conoidasida</taxon>
        <taxon>Coccidia</taxon>
        <taxon>Eucoccidiorida</taxon>
        <taxon>Eimeriorina</taxon>
        <taxon>Sarcocystidae</taxon>
        <taxon>Toxoplasma</taxon>
    </lineage>
</organism>
<feature type="compositionally biased region" description="Basic and acidic residues" evidence="1">
    <location>
        <begin position="561"/>
        <end position="573"/>
    </location>
</feature>